<keyword evidence="3" id="KW-0804">Transcription</keyword>
<dbReference type="AlphaFoldDB" id="A0A316A0L2"/>
<dbReference type="SUPFAM" id="SSF51215">
    <property type="entry name" value="Regulatory protein AraC"/>
    <property type="match status" value="1"/>
</dbReference>
<dbReference type="InterPro" id="IPR003313">
    <property type="entry name" value="AraC-bd"/>
</dbReference>
<evidence type="ECO:0000256" key="1">
    <source>
        <dbReference type="ARBA" id="ARBA00023015"/>
    </source>
</evidence>
<dbReference type="PANTHER" id="PTHR43280">
    <property type="entry name" value="ARAC-FAMILY TRANSCRIPTIONAL REGULATOR"/>
    <property type="match status" value="1"/>
</dbReference>
<dbReference type="Pfam" id="PF12833">
    <property type="entry name" value="HTH_18"/>
    <property type="match status" value="1"/>
</dbReference>
<evidence type="ECO:0000313" key="5">
    <source>
        <dbReference type="EMBL" id="SUQ13647.1"/>
    </source>
</evidence>
<feature type="domain" description="HTH araC/xylS-type" evidence="4">
    <location>
        <begin position="177"/>
        <end position="275"/>
    </location>
</feature>
<evidence type="ECO:0000313" key="6">
    <source>
        <dbReference type="Proteomes" id="UP000254051"/>
    </source>
</evidence>
<dbReference type="InterPro" id="IPR018060">
    <property type="entry name" value="HTH_AraC"/>
</dbReference>
<dbReference type="SMART" id="SM00342">
    <property type="entry name" value="HTH_ARAC"/>
    <property type="match status" value="1"/>
</dbReference>
<dbReference type="CDD" id="cd06986">
    <property type="entry name" value="cupin_MmsR-like_N"/>
    <property type="match status" value="1"/>
</dbReference>
<organism evidence="5 6">
    <name type="scientific">Faecalicatena contorta</name>
    <dbReference type="NCBI Taxonomy" id="39482"/>
    <lineage>
        <taxon>Bacteria</taxon>
        <taxon>Bacillati</taxon>
        <taxon>Bacillota</taxon>
        <taxon>Clostridia</taxon>
        <taxon>Lachnospirales</taxon>
        <taxon>Lachnospiraceae</taxon>
        <taxon>Faecalicatena</taxon>
    </lineage>
</organism>
<evidence type="ECO:0000256" key="3">
    <source>
        <dbReference type="ARBA" id="ARBA00023163"/>
    </source>
</evidence>
<dbReference type="PROSITE" id="PS00041">
    <property type="entry name" value="HTH_ARAC_FAMILY_1"/>
    <property type="match status" value="1"/>
</dbReference>
<dbReference type="PANTHER" id="PTHR43280:SF2">
    <property type="entry name" value="HTH-TYPE TRANSCRIPTIONAL REGULATOR EXSA"/>
    <property type="match status" value="1"/>
</dbReference>
<dbReference type="InterPro" id="IPR009057">
    <property type="entry name" value="Homeodomain-like_sf"/>
</dbReference>
<reference evidence="6" key="1">
    <citation type="submission" date="2017-07" db="EMBL/GenBank/DDBJ databases">
        <authorList>
            <person name="Varghese N."/>
            <person name="Submissions S."/>
        </authorList>
    </citation>
    <scope>NUCLEOTIDE SEQUENCE [LARGE SCALE GENOMIC DNA]</scope>
    <source>
        <strain evidence="6">NLAE-zl-C134</strain>
    </source>
</reference>
<keyword evidence="1" id="KW-0805">Transcription regulation</keyword>
<dbReference type="PROSITE" id="PS01124">
    <property type="entry name" value="HTH_ARAC_FAMILY_2"/>
    <property type="match status" value="1"/>
</dbReference>
<dbReference type="RefSeq" id="WP_109709661.1">
    <property type="nucleotide sequence ID" value="NZ_QGDS01000003.1"/>
</dbReference>
<dbReference type="InterPro" id="IPR018062">
    <property type="entry name" value="HTH_AraC-typ_CS"/>
</dbReference>
<dbReference type="OrthoDB" id="9813413at2"/>
<evidence type="ECO:0000256" key="2">
    <source>
        <dbReference type="ARBA" id="ARBA00023125"/>
    </source>
</evidence>
<proteinExistence type="predicted"/>
<dbReference type="SUPFAM" id="SSF46689">
    <property type="entry name" value="Homeodomain-like"/>
    <property type="match status" value="2"/>
</dbReference>
<gene>
    <name evidence="5" type="ORF">SAMN05216529_103380</name>
</gene>
<dbReference type="Gene3D" id="2.60.120.280">
    <property type="entry name" value="Regulatory protein AraC"/>
    <property type="match status" value="1"/>
</dbReference>
<name>A0A316A0L2_9FIRM</name>
<evidence type="ECO:0000259" key="4">
    <source>
        <dbReference type="PROSITE" id="PS01124"/>
    </source>
</evidence>
<protein>
    <submittedName>
        <fullName evidence="5">AraC family transcriptional regulator, arabinose operon regulatory protein</fullName>
    </submittedName>
</protein>
<keyword evidence="2" id="KW-0238">DNA-binding</keyword>
<dbReference type="PRINTS" id="PR00032">
    <property type="entry name" value="HTHARAC"/>
</dbReference>
<dbReference type="GO" id="GO:0043565">
    <property type="term" value="F:sequence-specific DNA binding"/>
    <property type="evidence" value="ECO:0007669"/>
    <property type="project" value="InterPro"/>
</dbReference>
<dbReference type="GO" id="GO:0003700">
    <property type="term" value="F:DNA-binding transcription factor activity"/>
    <property type="evidence" value="ECO:0007669"/>
    <property type="project" value="InterPro"/>
</dbReference>
<keyword evidence="6" id="KW-1185">Reference proteome</keyword>
<dbReference type="Pfam" id="PF02311">
    <property type="entry name" value="AraC_binding"/>
    <property type="match status" value="1"/>
</dbReference>
<dbReference type="EMBL" id="UHJJ01000003">
    <property type="protein sequence ID" value="SUQ13647.1"/>
    <property type="molecule type" value="Genomic_DNA"/>
</dbReference>
<dbReference type="Gene3D" id="1.10.10.60">
    <property type="entry name" value="Homeodomain-like"/>
    <property type="match status" value="2"/>
</dbReference>
<sequence>MENAYVLQLNESDNRYQEYYLCFCGYANCSPGHSFGPAVRNNYLIHVVLEGEGEFRFDDKVYYLKKGQGFLIEPHVRTFYKSSKELPWTYIWIGFNGSRCEKYLRDLGLGMSHPIFKTNYAGELEALLLDMLKHSKIGQYHDFFIQSYLYQFLGYLAKELTVELPSAPNERKTYYIRKAVEYISNNYVYEISVQDVADFVCINRSYLSTLFKKELGISPQKYLADFRMDKGADMLTLSDLSIENIAISCGYRDPLVFSKTFKRKMGVSPNQYRKNSWKNNKEKLENMEFKLNH</sequence>
<accession>A0A316A0L2</accession>
<dbReference type="InterPro" id="IPR037923">
    <property type="entry name" value="HTH-like"/>
</dbReference>
<dbReference type="InterPro" id="IPR020449">
    <property type="entry name" value="Tscrpt_reg_AraC-type_HTH"/>
</dbReference>
<dbReference type="Proteomes" id="UP000254051">
    <property type="component" value="Unassembled WGS sequence"/>
</dbReference>